<evidence type="ECO:0000256" key="1">
    <source>
        <dbReference type="SAM" id="MobiDB-lite"/>
    </source>
</evidence>
<evidence type="ECO:0000313" key="4">
    <source>
        <dbReference type="Proteomes" id="UP001272987"/>
    </source>
</evidence>
<protein>
    <submittedName>
        <fullName evidence="2">Uncharacterized protein</fullName>
    </submittedName>
</protein>
<evidence type="ECO:0000313" key="2">
    <source>
        <dbReference type="EMBL" id="MDX2960346.1"/>
    </source>
</evidence>
<sequence length="80" mass="8897">MENLPRAGENRLDYGATRTASAELRYRERGLVLAFLGEQARQPAVEPEFPPAPADADSPLAETPRKKFGKTLSLKSRQTR</sequence>
<keyword evidence="4" id="KW-1185">Reference proteome</keyword>
<dbReference type="GeneID" id="69811638"/>
<dbReference type="AlphaFoldDB" id="A0AAP6B8Y7"/>
<organism evidence="2 5">
    <name type="scientific">Streptomyces acidiscabies</name>
    <dbReference type="NCBI Taxonomy" id="42234"/>
    <lineage>
        <taxon>Bacteria</taxon>
        <taxon>Bacillati</taxon>
        <taxon>Actinomycetota</taxon>
        <taxon>Actinomycetes</taxon>
        <taxon>Kitasatosporales</taxon>
        <taxon>Streptomycetaceae</taxon>
        <taxon>Streptomyces</taxon>
    </lineage>
</organism>
<name>A0AAP6B8Y7_9ACTN</name>
<reference evidence="2 4" key="1">
    <citation type="journal article" date="2023" name="Microb. Genom.">
        <title>Mesoterricola silvestris gen. nov., sp. nov., Mesoterricola sediminis sp. nov., Geothrix oryzae sp. nov., Geothrix edaphica sp. nov., Geothrix rubra sp. nov., and Geothrix limicola sp. nov., six novel members of Acidobacteriota isolated from soils.</title>
        <authorList>
            <person name="Weisberg A.J."/>
            <person name="Pearce E."/>
            <person name="Kramer C.G."/>
            <person name="Chang J.H."/>
            <person name="Clarke C.R."/>
        </authorList>
    </citation>
    <scope>NUCLEOTIDE SEQUENCE</scope>
    <source>
        <strain evidence="3 4">NB05-1H</strain>
        <strain evidence="2">NRRL_B-16521</strain>
    </source>
</reference>
<evidence type="ECO:0000313" key="5">
    <source>
        <dbReference type="Proteomes" id="UP001282288"/>
    </source>
</evidence>
<dbReference type="RefSeq" id="WP_141655534.1">
    <property type="nucleotide sequence ID" value="NZ_BCMK01000051.1"/>
</dbReference>
<dbReference type="Proteomes" id="UP001282288">
    <property type="component" value="Unassembled WGS sequence"/>
</dbReference>
<dbReference type="EMBL" id="JARAWP010000029">
    <property type="protein sequence ID" value="MDX3023770.1"/>
    <property type="molecule type" value="Genomic_DNA"/>
</dbReference>
<gene>
    <name evidence="2" type="ORF">PV399_11545</name>
    <name evidence="3" type="ORF">PV666_38730</name>
</gene>
<feature type="region of interest" description="Disordered" evidence="1">
    <location>
        <begin position="42"/>
        <end position="80"/>
    </location>
</feature>
<evidence type="ECO:0000313" key="3">
    <source>
        <dbReference type="EMBL" id="MDX3023770.1"/>
    </source>
</evidence>
<comment type="caution">
    <text evidence="2">The sequence shown here is derived from an EMBL/GenBank/DDBJ whole genome shotgun (WGS) entry which is preliminary data.</text>
</comment>
<dbReference type="EMBL" id="JARAWC010000007">
    <property type="protein sequence ID" value="MDX2960346.1"/>
    <property type="molecule type" value="Genomic_DNA"/>
</dbReference>
<accession>A0AAP6B8Y7</accession>
<proteinExistence type="predicted"/>
<dbReference type="Proteomes" id="UP001272987">
    <property type="component" value="Unassembled WGS sequence"/>
</dbReference>